<evidence type="ECO:0000259" key="8">
    <source>
        <dbReference type="Pfam" id="PF02770"/>
    </source>
</evidence>
<gene>
    <name evidence="10" type="ORF">EJ903_10190</name>
</gene>
<evidence type="ECO:0000256" key="1">
    <source>
        <dbReference type="ARBA" id="ARBA00001974"/>
    </source>
</evidence>
<dbReference type="AlphaFoldDB" id="A0A431VI23"/>
<reference evidence="10 11" key="1">
    <citation type="submission" date="2018-12" db="EMBL/GenBank/DDBJ databases">
        <authorList>
            <person name="Yang Y."/>
        </authorList>
    </citation>
    <scope>NUCLEOTIDE SEQUENCE [LARGE SCALE GENOMIC DNA]</scope>
    <source>
        <strain evidence="10 11">L-25-5w-1</strain>
    </source>
</reference>
<dbReference type="InterPro" id="IPR009100">
    <property type="entry name" value="AcylCoA_DH/oxidase_NM_dom_sf"/>
</dbReference>
<proteinExistence type="inferred from homology"/>
<evidence type="ECO:0000256" key="2">
    <source>
        <dbReference type="ARBA" id="ARBA00009347"/>
    </source>
</evidence>
<dbReference type="PANTHER" id="PTHR43884">
    <property type="entry name" value="ACYL-COA DEHYDROGENASE"/>
    <property type="match status" value="1"/>
</dbReference>
<sequence>MIEWNDEQRSLQEAFARWHADLSADHIDLDRQGGFSWEKWEMIRQSGILRLPFDEEWGGMGQDLLTTMGVLETLGYGCRNGGINFSVSTHIVSAGVPIQRFGSRPLKERFLPRICDGSAIGAHAITESGSGSDAMSMQTKAVADGDHYRLNGSKTFVSNGPVAEQFVVYARTNPALGAWGVTAFVVERGTPGLTVGQPIDKMGLRNSPLCELFFDDCRVPAGNVIGKPGLGFSILDYVMKWEILCSFVINVGEMQHRMERCVDYARSRRQFNQPIGSFQSVANKIVDMKIGTETARNWLYSTARRFLANGNVTVDIAIAKLLASESNFASAVNAVQIFGGNGYMTEYGLEKDLRNATAGTIYSGTSEVQRNRIAKMLGL</sequence>
<dbReference type="PROSITE" id="PS00072">
    <property type="entry name" value="ACYL_COA_DH_1"/>
    <property type="match status" value="1"/>
</dbReference>
<feature type="domain" description="Acyl-CoA dehydrogenase/oxidase N-terminal" evidence="9">
    <location>
        <begin position="5"/>
        <end position="117"/>
    </location>
</feature>
<dbReference type="PROSITE" id="PS00073">
    <property type="entry name" value="ACYL_COA_DH_2"/>
    <property type="match status" value="1"/>
</dbReference>
<evidence type="ECO:0000256" key="5">
    <source>
        <dbReference type="ARBA" id="ARBA00023002"/>
    </source>
</evidence>
<dbReference type="Gene3D" id="1.10.540.10">
    <property type="entry name" value="Acyl-CoA dehydrogenase/oxidase, N-terminal domain"/>
    <property type="match status" value="1"/>
</dbReference>
<dbReference type="Proteomes" id="UP000277007">
    <property type="component" value="Unassembled WGS sequence"/>
</dbReference>
<dbReference type="RefSeq" id="WP_126614737.1">
    <property type="nucleotide sequence ID" value="NZ_JBHUCY010000029.1"/>
</dbReference>
<dbReference type="EMBL" id="RXMA01000007">
    <property type="protein sequence ID" value="RTR21093.1"/>
    <property type="molecule type" value="Genomic_DNA"/>
</dbReference>
<dbReference type="SUPFAM" id="SSF47203">
    <property type="entry name" value="Acyl-CoA dehydrogenase C-terminal domain-like"/>
    <property type="match status" value="1"/>
</dbReference>
<dbReference type="PANTHER" id="PTHR43884:SF12">
    <property type="entry name" value="ISOVALERYL-COA DEHYDROGENASE, MITOCHONDRIAL-RELATED"/>
    <property type="match status" value="1"/>
</dbReference>
<evidence type="ECO:0000313" key="11">
    <source>
        <dbReference type="Proteomes" id="UP000277007"/>
    </source>
</evidence>
<organism evidence="10 11">
    <name type="scientific">Azospirillum griseum</name>
    <dbReference type="NCBI Taxonomy" id="2496639"/>
    <lineage>
        <taxon>Bacteria</taxon>
        <taxon>Pseudomonadati</taxon>
        <taxon>Pseudomonadota</taxon>
        <taxon>Alphaproteobacteria</taxon>
        <taxon>Rhodospirillales</taxon>
        <taxon>Azospirillaceae</taxon>
        <taxon>Azospirillum</taxon>
    </lineage>
</organism>
<evidence type="ECO:0000256" key="3">
    <source>
        <dbReference type="ARBA" id="ARBA00022630"/>
    </source>
</evidence>
<dbReference type="Pfam" id="PF02771">
    <property type="entry name" value="Acyl-CoA_dh_N"/>
    <property type="match status" value="1"/>
</dbReference>
<dbReference type="FunFam" id="2.40.110.10:FF:000001">
    <property type="entry name" value="Acyl-CoA dehydrogenase, mitochondrial"/>
    <property type="match status" value="1"/>
</dbReference>
<feature type="domain" description="Acyl-CoA dehydrogenase/oxidase C-terminal" evidence="7">
    <location>
        <begin position="231"/>
        <end position="377"/>
    </location>
</feature>
<dbReference type="SUPFAM" id="SSF56645">
    <property type="entry name" value="Acyl-CoA dehydrogenase NM domain-like"/>
    <property type="match status" value="1"/>
</dbReference>
<dbReference type="Gene3D" id="1.20.140.10">
    <property type="entry name" value="Butyryl-CoA Dehydrogenase, subunit A, domain 3"/>
    <property type="match status" value="1"/>
</dbReference>
<keyword evidence="11" id="KW-1185">Reference proteome</keyword>
<dbReference type="InterPro" id="IPR006089">
    <property type="entry name" value="Acyl-CoA_DH_CS"/>
</dbReference>
<comment type="similarity">
    <text evidence="2 6">Belongs to the acyl-CoA dehydrogenase family.</text>
</comment>
<evidence type="ECO:0000256" key="4">
    <source>
        <dbReference type="ARBA" id="ARBA00022827"/>
    </source>
</evidence>
<name>A0A431VI23_9PROT</name>
<evidence type="ECO:0000259" key="7">
    <source>
        <dbReference type="Pfam" id="PF00441"/>
    </source>
</evidence>
<dbReference type="InterPro" id="IPR006091">
    <property type="entry name" value="Acyl-CoA_Oxase/DH_mid-dom"/>
</dbReference>
<evidence type="ECO:0000256" key="6">
    <source>
        <dbReference type="RuleBase" id="RU362125"/>
    </source>
</evidence>
<accession>A0A431VI23</accession>
<dbReference type="InterPro" id="IPR013786">
    <property type="entry name" value="AcylCoA_DH/ox_N"/>
</dbReference>
<dbReference type="GO" id="GO:0050660">
    <property type="term" value="F:flavin adenine dinucleotide binding"/>
    <property type="evidence" value="ECO:0007669"/>
    <property type="project" value="InterPro"/>
</dbReference>
<dbReference type="InterPro" id="IPR037069">
    <property type="entry name" value="AcylCoA_DH/ox_N_sf"/>
</dbReference>
<dbReference type="InterPro" id="IPR009075">
    <property type="entry name" value="AcylCo_DH/oxidase_C"/>
</dbReference>
<dbReference type="OrthoDB" id="5510711at2"/>
<dbReference type="Pfam" id="PF02770">
    <property type="entry name" value="Acyl-CoA_dh_M"/>
    <property type="match status" value="1"/>
</dbReference>
<comment type="cofactor">
    <cofactor evidence="1 6">
        <name>FAD</name>
        <dbReference type="ChEBI" id="CHEBI:57692"/>
    </cofactor>
</comment>
<evidence type="ECO:0000313" key="10">
    <source>
        <dbReference type="EMBL" id="RTR21093.1"/>
    </source>
</evidence>
<keyword evidence="5 6" id="KW-0560">Oxidoreductase</keyword>
<comment type="caution">
    <text evidence="10">The sequence shown here is derived from an EMBL/GenBank/DDBJ whole genome shotgun (WGS) entry which is preliminary data.</text>
</comment>
<dbReference type="InterPro" id="IPR036250">
    <property type="entry name" value="AcylCo_DH-like_C"/>
</dbReference>
<dbReference type="Gene3D" id="2.40.110.10">
    <property type="entry name" value="Butyryl-CoA Dehydrogenase, subunit A, domain 2"/>
    <property type="match status" value="1"/>
</dbReference>
<keyword evidence="3 6" id="KW-0285">Flavoprotein</keyword>
<protein>
    <submittedName>
        <fullName evidence="10">Acyl-CoA dehydrogenase</fullName>
    </submittedName>
</protein>
<evidence type="ECO:0000259" key="9">
    <source>
        <dbReference type="Pfam" id="PF02771"/>
    </source>
</evidence>
<dbReference type="Pfam" id="PF00441">
    <property type="entry name" value="Acyl-CoA_dh_1"/>
    <property type="match status" value="1"/>
</dbReference>
<dbReference type="GO" id="GO:0003995">
    <property type="term" value="F:acyl-CoA dehydrogenase activity"/>
    <property type="evidence" value="ECO:0007669"/>
    <property type="project" value="InterPro"/>
</dbReference>
<dbReference type="InterPro" id="IPR046373">
    <property type="entry name" value="Acyl-CoA_Oxase/DH_mid-dom_sf"/>
</dbReference>
<keyword evidence="4 6" id="KW-0274">FAD</keyword>
<feature type="domain" description="Acyl-CoA oxidase/dehydrogenase middle" evidence="8">
    <location>
        <begin position="122"/>
        <end position="217"/>
    </location>
</feature>